<keyword evidence="1" id="KW-0812">Transmembrane</keyword>
<evidence type="ECO:0000256" key="1">
    <source>
        <dbReference type="SAM" id="Phobius"/>
    </source>
</evidence>
<evidence type="ECO:0000313" key="3">
    <source>
        <dbReference type="Proteomes" id="UP000325517"/>
    </source>
</evidence>
<dbReference type="RefSeq" id="WP_151700844.1">
    <property type="nucleotide sequence ID" value="NZ_CP031223.1"/>
</dbReference>
<gene>
    <name evidence="2" type="ORF">PB01_14570</name>
</gene>
<dbReference type="KEGG" id="psyo:PB01_14570"/>
<name>A0A5J6SUN7_9BACI</name>
<keyword evidence="1" id="KW-0472">Membrane</keyword>
<feature type="transmembrane region" description="Helical" evidence="1">
    <location>
        <begin position="68"/>
        <end position="86"/>
    </location>
</feature>
<sequence length="87" mass="10090">MKENKQTLYFNMILGTIGAILVALAAMRYLVKENDNIGNAFILFGFILMNGYINYLEKRAGISKKLTWISFIVFLILFISLSYFLYF</sequence>
<evidence type="ECO:0000313" key="2">
    <source>
        <dbReference type="EMBL" id="QFF99947.1"/>
    </source>
</evidence>
<reference evidence="2 3" key="1">
    <citation type="submission" date="2018-07" db="EMBL/GenBank/DDBJ databases">
        <title>Complete genome sequence of Psychrobacillus sp. PB01, isolated from iceberg, and comparative genome analysis of Psychrobacillus strains.</title>
        <authorList>
            <person name="Lee P.C."/>
        </authorList>
    </citation>
    <scope>NUCLEOTIDE SEQUENCE [LARGE SCALE GENOMIC DNA]</scope>
    <source>
        <strain evidence="2 3">PB01</strain>
    </source>
</reference>
<dbReference type="Proteomes" id="UP000325517">
    <property type="component" value="Chromosome"/>
</dbReference>
<keyword evidence="1" id="KW-1133">Transmembrane helix</keyword>
<dbReference type="AlphaFoldDB" id="A0A5J6SUN7"/>
<proteinExistence type="predicted"/>
<feature type="transmembrane region" description="Helical" evidence="1">
    <location>
        <begin position="37"/>
        <end position="56"/>
    </location>
</feature>
<organism evidence="2 3">
    <name type="scientific">Psychrobacillus glaciei</name>
    <dbReference type="NCBI Taxonomy" id="2283160"/>
    <lineage>
        <taxon>Bacteria</taxon>
        <taxon>Bacillati</taxon>
        <taxon>Bacillota</taxon>
        <taxon>Bacilli</taxon>
        <taxon>Bacillales</taxon>
        <taxon>Bacillaceae</taxon>
        <taxon>Psychrobacillus</taxon>
    </lineage>
</organism>
<dbReference type="OrthoDB" id="2428552at2"/>
<protein>
    <submittedName>
        <fullName evidence="2">Uncharacterized protein</fullName>
    </submittedName>
</protein>
<feature type="transmembrane region" description="Helical" evidence="1">
    <location>
        <begin position="12"/>
        <end position="31"/>
    </location>
</feature>
<accession>A0A5J6SUN7</accession>
<keyword evidence="3" id="KW-1185">Reference proteome</keyword>
<dbReference type="EMBL" id="CP031223">
    <property type="protein sequence ID" value="QFF99947.1"/>
    <property type="molecule type" value="Genomic_DNA"/>
</dbReference>